<accession>A0A1G4G9Y5</accession>
<keyword evidence="4" id="KW-1185">Reference proteome</keyword>
<dbReference type="RefSeq" id="WP_071137658.1">
    <property type="nucleotide sequence ID" value="NZ_LT608328.1"/>
</dbReference>
<dbReference type="Proteomes" id="UP000178485">
    <property type="component" value="Chromosome i"/>
</dbReference>
<feature type="domain" description="Outer membrane protein beta-barrel" evidence="2">
    <location>
        <begin position="230"/>
        <end position="381"/>
    </location>
</feature>
<evidence type="ECO:0000313" key="4">
    <source>
        <dbReference type="Proteomes" id="UP000178485"/>
    </source>
</evidence>
<evidence type="ECO:0000259" key="2">
    <source>
        <dbReference type="Pfam" id="PF13568"/>
    </source>
</evidence>
<keyword evidence="1" id="KW-0732">Signal</keyword>
<feature type="signal peptide" evidence="1">
    <location>
        <begin position="1"/>
        <end position="20"/>
    </location>
</feature>
<proteinExistence type="predicted"/>
<reference evidence="3 4" key="1">
    <citation type="submission" date="2016-08" db="EMBL/GenBank/DDBJ databases">
        <authorList>
            <person name="Seilhamer J.J."/>
        </authorList>
    </citation>
    <scope>NUCLEOTIDE SEQUENCE [LARGE SCALE GENOMIC DNA]</scope>
    <source>
        <strain evidence="3">ING2-E5A</strain>
    </source>
</reference>
<dbReference type="InterPro" id="IPR025665">
    <property type="entry name" value="Beta-barrel_OMP_2"/>
</dbReference>
<dbReference type="AlphaFoldDB" id="A0A1G4G9Y5"/>
<dbReference type="STRING" id="1642646.ING2E5A_2563"/>
<dbReference type="Pfam" id="PF13568">
    <property type="entry name" value="OMP_b-brl_2"/>
    <property type="match status" value="1"/>
</dbReference>
<gene>
    <name evidence="3" type="ORF">ING2E5A_2563</name>
</gene>
<organism evidence="3 4">
    <name type="scientific">Petrimonas mucosa</name>
    <dbReference type="NCBI Taxonomy" id="1642646"/>
    <lineage>
        <taxon>Bacteria</taxon>
        <taxon>Pseudomonadati</taxon>
        <taxon>Bacteroidota</taxon>
        <taxon>Bacteroidia</taxon>
        <taxon>Bacteroidales</taxon>
        <taxon>Dysgonomonadaceae</taxon>
        <taxon>Petrimonas</taxon>
    </lineage>
</organism>
<name>A0A1G4G9Y5_9BACT</name>
<evidence type="ECO:0000256" key="1">
    <source>
        <dbReference type="SAM" id="SignalP"/>
    </source>
</evidence>
<feature type="chain" id="PRO_5009604020" evidence="1">
    <location>
        <begin position="21"/>
        <end position="416"/>
    </location>
</feature>
<evidence type="ECO:0000313" key="3">
    <source>
        <dbReference type="EMBL" id="SCM59359.1"/>
    </source>
</evidence>
<protein>
    <submittedName>
        <fullName evidence="3">tRNA modification GTPase</fullName>
    </submittedName>
</protein>
<dbReference type="KEGG" id="pmuc:ING2E5A_2563"/>
<sequence length="416" mass="47976">MAMKGILTAILLSICLLSPAQEKFKEGYIVNNRHEKIPCLIRNSGDEESTQYFEYRLMGSKTTQRIELSTVEEFGIEGEFKCIRALISIDMSPDRIKSIKDTVPQWEKGHAFLHVLFEGELASLYSYNDHGTPLFFFSLEDSDIVPLVYKRYQVETSPNIIQQILYNNMFRDQLDFHLACNGKKSTDRIGYSKKQLVRYFEEFHKCRNSSYTLYRSAQTRKGILLLKPGIGVGSMALDIQNTIDAAPKIRFDKESSIGFGIGAEYIFPFNRYKWAFFAEANYLTYKTGNITVGNEKNPPMYSGYAVDYRSVELPVGINYYMNLDRNNRLFVKAAFVPYIIRSGSHIDFSDSYREEFSASSHTMFGIGYNYRSLGMEFDYYTPTNVTQNIYKRSSNLVRIALKASYAFQLFSDRGKR</sequence>
<dbReference type="EMBL" id="LT608328">
    <property type="protein sequence ID" value="SCM59359.1"/>
    <property type="molecule type" value="Genomic_DNA"/>
</dbReference>